<dbReference type="InterPro" id="IPR055270">
    <property type="entry name" value="Glyco_tran_10_C"/>
</dbReference>
<dbReference type="OMA" id="ASWEYKN"/>
<evidence type="ECO:0000313" key="16">
    <source>
        <dbReference type="Proteomes" id="UP000005408"/>
    </source>
</evidence>
<dbReference type="InterPro" id="IPR038577">
    <property type="entry name" value="GT10-like_C_sf"/>
</dbReference>
<feature type="domain" description="Fucosyltransferase C-terminal" evidence="13">
    <location>
        <begin position="296"/>
        <end position="469"/>
    </location>
</feature>
<keyword evidence="7" id="KW-0735">Signal-anchor</keyword>
<proteinExistence type="inferred from homology"/>
<dbReference type="EnsemblMetazoa" id="G10441.1">
    <property type="protein sequence ID" value="G10441.1:cds"/>
    <property type="gene ID" value="G10441"/>
</dbReference>
<dbReference type="EC" id="2.4.1.-" evidence="12"/>
<name>A0A8W8HP87_MAGGI</name>
<organism evidence="15 16">
    <name type="scientific">Magallana gigas</name>
    <name type="common">Pacific oyster</name>
    <name type="synonym">Crassostrea gigas</name>
    <dbReference type="NCBI Taxonomy" id="29159"/>
    <lineage>
        <taxon>Eukaryota</taxon>
        <taxon>Metazoa</taxon>
        <taxon>Spiralia</taxon>
        <taxon>Lophotrochozoa</taxon>
        <taxon>Mollusca</taxon>
        <taxon>Bivalvia</taxon>
        <taxon>Autobranchia</taxon>
        <taxon>Pteriomorphia</taxon>
        <taxon>Ostreida</taxon>
        <taxon>Ostreoidea</taxon>
        <taxon>Ostreidae</taxon>
        <taxon>Magallana</taxon>
    </lineage>
</organism>
<keyword evidence="9 12" id="KW-0333">Golgi apparatus</keyword>
<keyword evidence="6 12" id="KW-0812">Transmembrane</keyword>
<keyword evidence="5 12" id="KW-0808">Transferase</keyword>
<evidence type="ECO:0000313" key="15">
    <source>
        <dbReference type="EnsemblMetazoa" id="G10441.1:cds"/>
    </source>
</evidence>
<evidence type="ECO:0000259" key="13">
    <source>
        <dbReference type="Pfam" id="PF00852"/>
    </source>
</evidence>
<dbReference type="AlphaFoldDB" id="A0A8W8HP87"/>
<dbReference type="Pfam" id="PF00852">
    <property type="entry name" value="Glyco_transf_10"/>
    <property type="match status" value="1"/>
</dbReference>
<feature type="domain" description="Fucosyltransferase N-terminal" evidence="14">
    <location>
        <begin position="182"/>
        <end position="276"/>
    </location>
</feature>
<dbReference type="SUPFAM" id="SSF53756">
    <property type="entry name" value="UDP-Glycosyltransferase/glycogen phosphorylase"/>
    <property type="match status" value="1"/>
</dbReference>
<dbReference type="EnsemblMetazoa" id="G10441.3">
    <property type="protein sequence ID" value="G10441.3:cds"/>
    <property type="gene ID" value="G10441"/>
</dbReference>
<dbReference type="GO" id="GO:0032580">
    <property type="term" value="C:Golgi cisterna membrane"/>
    <property type="evidence" value="ECO:0007669"/>
    <property type="project" value="UniProtKB-SubCell"/>
</dbReference>
<dbReference type="InterPro" id="IPR031481">
    <property type="entry name" value="Glyco_tran_10_N"/>
</dbReference>
<evidence type="ECO:0000256" key="5">
    <source>
        <dbReference type="ARBA" id="ARBA00022679"/>
    </source>
</evidence>
<keyword evidence="8 12" id="KW-1133">Transmembrane helix</keyword>
<keyword evidence="11" id="KW-0325">Glycoprotein</keyword>
<evidence type="ECO:0000256" key="9">
    <source>
        <dbReference type="ARBA" id="ARBA00023034"/>
    </source>
</evidence>
<comment type="similarity">
    <text evidence="3 12">Belongs to the glycosyltransferase 10 family.</text>
</comment>
<evidence type="ECO:0000256" key="3">
    <source>
        <dbReference type="ARBA" id="ARBA00008919"/>
    </source>
</evidence>
<evidence type="ECO:0000256" key="11">
    <source>
        <dbReference type="ARBA" id="ARBA00023180"/>
    </source>
</evidence>
<keyword evidence="10 12" id="KW-0472">Membrane</keyword>
<comment type="pathway">
    <text evidence="2">Protein modification; protein glycosylation.</text>
</comment>
<dbReference type="PANTHER" id="PTHR48438:SF1">
    <property type="entry name" value="ALPHA-(1,3)-FUCOSYLTRANSFERASE C-RELATED"/>
    <property type="match status" value="1"/>
</dbReference>
<reference evidence="15" key="1">
    <citation type="submission" date="2022-08" db="UniProtKB">
        <authorList>
            <consortium name="EnsemblMetazoa"/>
        </authorList>
    </citation>
    <scope>IDENTIFICATION</scope>
    <source>
        <strain evidence="15">05x7-T-G4-1.051#20</strain>
    </source>
</reference>
<dbReference type="Pfam" id="PF17039">
    <property type="entry name" value="Glyco_tran_10_N"/>
    <property type="match status" value="1"/>
</dbReference>
<evidence type="ECO:0000256" key="4">
    <source>
        <dbReference type="ARBA" id="ARBA00022676"/>
    </source>
</evidence>
<evidence type="ECO:0000256" key="1">
    <source>
        <dbReference type="ARBA" id="ARBA00004323"/>
    </source>
</evidence>
<sequence length="489" mass="57145">MKSDIEHPSHNGTTDPGTMRYASKRRIIAAVLGITVFKVLLLYLALMYVDNLNHGDEVENFPSSSIAFSEFRNEELIITEISSEVSLDDLEQDRKLVTDRMIESDNEPLTRRNYTREKRMLRESKLHFSPQIISTSKIERLLPSVANPVNDRIFEQMNHVPLQYQDRSNFKTIYLFGGQRGWGHPEGQTTFLSEQCLVNRCRFTYDKKMASKADAVVFGNPNQIRVHPPLQKTNRNQIWILSAIEAPPNTGRHRNYHGLFNWTMTYRTDSIIVTPYFKYKTFTQVTSLPPKNFAEGRTKKVVWFVSNCNRVNSGRMAYARELQQYIPVDVYGRCGDRKCPKTNPRCKTMVKTDYKFYLAFENNKCKNYMTEKIMTAYENDVIPIVLGAASWEYKNALPSHSYIDVDDFETPRDLAQYLQKLDENDDLYNEYFRWKSYGDFVASKPWCRVCSLLHEPALPAIWYDDVDAWWRSKDTCIDRKTKWSSVLDK</sequence>
<dbReference type="InterPro" id="IPR001503">
    <property type="entry name" value="Glyco_trans_10"/>
</dbReference>
<evidence type="ECO:0000256" key="12">
    <source>
        <dbReference type="RuleBase" id="RU003832"/>
    </source>
</evidence>
<evidence type="ECO:0000256" key="10">
    <source>
        <dbReference type="ARBA" id="ARBA00023136"/>
    </source>
</evidence>
<evidence type="ECO:0000256" key="7">
    <source>
        <dbReference type="ARBA" id="ARBA00022968"/>
    </source>
</evidence>
<feature type="transmembrane region" description="Helical" evidence="12">
    <location>
        <begin position="27"/>
        <end position="49"/>
    </location>
</feature>
<dbReference type="EnsemblMetazoa" id="G10441.5">
    <property type="protein sequence ID" value="G10441.5:cds"/>
    <property type="gene ID" value="G10441"/>
</dbReference>
<comment type="subcellular location">
    <subcellularLocation>
        <location evidence="1">Golgi apparatus membrane</location>
        <topology evidence="1">Single-pass type II membrane protein</topology>
    </subcellularLocation>
    <subcellularLocation>
        <location evidence="12">Golgi apparatus</location>
        <location evidence="12">Golgi stack membrane</location>
        <topology evidence="12">Single-pass type II membrane protein</topology>
    </subcellularLocation>
</comment>
<keyword evidence="4 12" id="KW-0328">Glycosyltransferase</keyword>
<dbReference type="GO" id="GO:0008417">
    <property type="term" value="F:fucosyltransferase activity"/>
    <property type="evidence" value="ECO:0007669"/>
    <property type="project" value="InterPro"/>
</dbReference>
<dbReference type="PANTHER" id="PTHR48438">
    <property type="entry name" value="ALPHA-(1,3)-FUCOSYLTRANSFERASE C-RELATED"/>
    <property type="match status" value="1"/>
</dbReference>
<evidence type="ECO:0000259" key="14">
    <source>
        <dbReference type="Pfam" id="PF17039"/>
    </source>
</evidence>
<dbReference type="Proteomes" id="UP000005408">
    <property type="component" value="Unassembled WGS sequence"/>
</dbReference>
<evidence type="ECO:0000256" key="6">
    <source>
        <dbReference type="ARBA" id="ARBA00022692"/>
    </source>
</evidence>
<dbReference type="FunFam" id="3.40.50.11660:FF:000004">
    <property type="entry name" value="Glycoprotein 3-alpha-L-fucosyltransferase A"/>
    <property type="match status" value="1"/>
</dbReference>
<dbReference type="OrthoDB" id="427096at2759"/>
<dbReference type="Gene3D" id="3.40.50.11660">
    <property type="entry name" value="Glycosyl transferase family 10, C-terminal domain"/>
    <property type="match status" value="1"/>
</dbReference>
<evidence type="ECO:0000256" key="2">
    <source>
        <dbReference type="ARBA" id="ARBA00004922"/>
    </source>
</evidence>
<evidence type="ECO:0000256" key="8">
    <source>
        <dbReference type="ARBA" id="ARBA00022989"/>
    </source>
</evidence>
<dbReference type="GO" id="GO:0000139">
    <property type="term" value="C:Golgi membrane"/>
    <property type="evidence" value="ECO:0007669"/>
    <property type="project" value="UniProtKB-SubCell"/>
</dbReference>
<protein>
    <recommendedName>
        <fullName evidence="12">Fucosyltransferase</fullName>
        <ecNumber evidence="12">2.4.1.-</ecNumber>
    </recommendedName>
</protein>
<dbReference type="EnsemblMetazoa" id="G10441.2">
    <property type="protein sequence ID" value="G10441.2:cds"/>
    <property type="gene ID" value="G10441"/>
</dbReference>
<keyword evidence="16" id="KW-1185">Reference proteome</keyword>
<accession>A0A8W8HP87</accession>